<accession>A0A4R1F483</accession>
<dbReference type="PANTHER" id="PTHR47506">
    <property type="entry name" value="TRANSCRIPTIONAL REGULATORY PROTEIN"/>
    <property type="match status" value="1"/>
</dbReference>
<dbReference type="InterPro" id="IPR001647">
    <property type="entry name" value="HTH_TetR"/>
</dbReference>
<feature type="DNA-binding region" description="H-T-H motif" evidence="4">
    <location>
        <begin position="29"/>
        <end position="48"/>
    </location>
</feature>
<dbReference type="InterPro" id="IPR011075">
    <property type="entry name" value="TetR_C"/>
</dbReference>
<evidence type="ECO:0000313" key="6">
    <source>
        <dbReference type="EMBL" id="TCJ85231.1"/>
    </source>
</evidence>
<evidence type="ECO:0000256" key="1">
    <source>
        <dbReference type="ARBA" id="ARBA00023015"/>
    </source>
</evidence>
<dbReference type="Pfam" id="PF00440">
    <property type="entry name" value="TetR_N"/>
    <property type="match status" value="1"/>
</dbReference>
<evidence type="ECO:0000256" key="3">
    <source>
        <dbReference type="ARBA" id="ARBA00023163"/>
    </source>
</evidence>
<evidence type="ECO:0000256" key="2">
    <source>
        <dbReference type="ARBA" id="ARBA00023125"/>
    </source>
</evidence>
<dbReference type="InterPro" id="IPR036271">
    <property type="entry name" value="Tet_transcr_reg_TetR-rel_C_sf"/>
</dbReference>
<feature type="domain" description="HTH tetR-type" evidence="5">
    <location>
        <begin position="6"/>
        <end position="66"/>
    </location>
</feature>
<evidence type="ECO:0000259" key="5">
    <source>
        <dbReference type="PROSITE" id="PS50977"/>
    </source>
</evidence>
<proteinExistence type="predicted"/>
<organism evidence="6 7">
    <name type="scientific">Cocleimonas flava</name>
    <dbReference type="NCBI Taxonomy" id="634765"/>
    <lineage>
        <taxon>Bacteria</taxon>
        <taxon>Pseudomonadati</taxon>
        <taxon>Pseudomonadota</taxon>
        <taxon>Gammaproteobacteria</taxon>
        <taxon>Thiotrichales</taxon>
        <taxon>Thiotrichaceae</taxon>
        <taxon>Cocleimonas</taxon>
    </lineage>
</organism>
<comment type="caution">
    <text evidence="6">The sequence shown here is derived from an EMBL/GenBank/DDBJ whole genome shotgun (WGS) entry which is preliminary data.</text>
</comment>
<name>A0A4R1F483_9GAMM</name>
<dbReference type="OrthoDB" id="270177at2"/>
<protein>
    <submittedName>
        <fullName evidence="6">TetR family transcriptional regulator</fullName>
    </submittedName>
</protein>
<keyword evidence="2 4" id="KW-0238">DNA-binding</keyword>
<dbReference type="InterPro" id="IPR023772">
    <property type="entry name" value="DNA-bd_HTH_TetR-type_CS"/>
</dbReference>
<dbReference type="PANTHER" id="PTHR47506:SF10">
    <property type="entry name" value="TRANSCRIPTIONAL REGULATORY PROTEIN"/>
    <property type="match status" value="1"/>
</dbReference>
<dbReference type="PROSITE" id="PS50977">
    <property type="entry name" value="HTH_TETR_2"/>
    <property type="match status" value="1"/>
</dbReference>
<gene>
    <name evidence="6" type="ORF">EV695_3198</name>
</gene>
<keyword evidence="1" id="KW-0805">Transcription regulation</keyword>
<dbReference type="SUPFAM" id="SSF48498">
    <property type="entry name" value="Tetracyclin repressor-like, C-terminal domain"/>
    <property type="match status" value="1"/>
</dbReference>
<dbReference type="Proteomes" id="UP000294887">
    <property type="component" value="Unassembled WGS sequence"/>
</dbReference>
<dbReference type="PROSITE" id="PS01081">
    <property type="entry name" value="HTH_TETR_1"/>
    <property type="match status" value="1"/>
</dbReference>
<evidence type="ECO:0000256" key="4">
    <source>
        <dbReference type="PROSITE-ProRule" id="PRU00335"/>
    </source>
</evidence>
<dbReference type="Gene3D" id="1.10.357.10">
    <property type="entry name" value="Tetracycline Repressor, domain 2"/>
    <property type="match status" value="1"/>
</dbReference>
<dbReference type="InterPro" id="IPR009057">
    <property type="entry name" value="Homeodomain-like_sf"/>
</dbReference>
<sequence length="193" mass="21347">MARTIEFDRNEVLENAMNTFWNNGYSMTSIPNLVDSTKLNPGSIYSAFKSKEGLFLETLEFYGLNSVSQLKQYFDDSSSPLSAIEAFLKGIVDKCKSTDKRGCLIVNSILEMASHNDAVQAKANLQLQAVEDELVKGLQQAQAMGELSADKNPADLAKFLMVNIWGLRVMAKTNPDAQSADIVLKQILEALHH</sequence>
<keyword evidence="3" id="KW-0804">Transcription</keyword>
<dbReference type="SUPFAM" id="SSF46689">
    <property type="entry name" value="Homeodomain-like"/>
    <property type="match status" value="1"/>
</dbReference>
<dbReference type="AlphaFoldDB" id="A0A4R1F483"/>
<dbReference type="Pfam" id="PF16925">
    <property type="entry name" value="TetR_C_13"/>
    <property type="match status" value="1"/>
</dbReference>
<evidence type="ECO:0000313" key="7">
    <source>
        <dbReference type="Proteomes" id="UP000294887"/>
    </source>
</evidence>
<dbReference type="RefSeq" id="WP_131906932.1">
    <property type="nucleotide sequence ID" value="NZ_BAAAFU010000001.1"/>
</dbReference>
<dbReference type="GO" id="GO:0003677">
    <property type="term" value="F:DNA binding"/>
    <property type="evidence" value="ECO:0007669"/>
    <property type="project" value="UniProtKB-UniRule"/>
</dbReference>
<dbReference type="EMBL" id="SMFQ01000004">
    <property type="protein sequence ID" value="TCJ85231.1"/>
    <property type="molecule type" value="Genomic_DNA"/>
</dbReference>
<dbReference type="Gene3D" id="1.10.10.60">
    <property type="entry name" value="Homeodomain-like"/>
    <property type="match status" value="1"/>
</dbReference>
<reference evidence="6 7" key="1">
    <citation type="submission" date="2019-03" db="EMBL/GenBank/DDBJ databases">
        <title>Genomic Encyclopedia of Type Strains, Phase IV (KMG-IV): sequencing the most valuable type-strain genomes for metagenomic binning, comparative biology and taxonomic classification.</title>
        <authorList>
            <person name="Goeker M."/>
        </authorList>
    </citation>
    <scope>NUCLEOTIDE SEQUENCE [LARGE SCALE GENOMIC DNA]</scope>
    <source>
        <strain evidence="6 7">DSM 24830</strain>
    </source>
</reference>
<keyword evidence="7" id="KW-1185">Reference proteome</keyword>